<comment type="caution">
    <text evidence="4">The sequence shown here is derived from an EMBL/GenBank/DDBJ whole genome shotgun (WGS) entry which is preliminary data.</text>
</comment>
<reference evidence="4 5" key="1">
    <citation type="journal article" date="2015" name="Genome Biol. Evol.">
        <title>Comparative Genomics of a Bacterivorous Green Alga Reveals Evolutionary Causalities and Consequences of Phago-Mixotrophic Mode of Nutrition.</title>
        <authorList>
            <person name="Burns J.A."/>
            <person name="Paasch A."/>
            <person name="Narechania A."/>
            <person name="Kim E."/>
        </authorList>
    </citation>
    <scope>NUCLEOTIDE SEQUENCE [LARGE SCALE GENOMIC DNA]</scope>
    <source>
        <strain evidence="4 5">PLY_AMNH</strain>
    </source>
</reference>
<dbReference type="GO" id="GO:0060090">
    <property type="term" value="F:molecular adaptor activity"/>
    <property type="evidence" value="ECO:0007669"/>
    <property type="project" value="TreeGrafter"/>
</dbReference>
<keyword evidence="1" id="KW-0132">Cell division</keyword>
<dbReference type="Proteomes" id="UP001190700">
    <property type="component" value="Unassembled WGS sequence"/>
</dbReference>
<gene>
    <name evidence="4" type="ORF">CYMTET_20929</name>
</gene>
<accession>A0AAE0G332</accession>
<dbReference type="GO" id="GO:0005680">
    <property type="term" value="C:anaphase-promoting complex"/>
    <property type="evidence" value="ECO:0007669"/>
    <property type="project" value="InterPro"/>
</dbReference>
<evidence type="ECO:0000313" key="5">
    <source>
        <dbReference type="Proteomes" id="UP001190700"/>
    </source>
</evidence>
<organism evidence="4 5">
    <name type="scientific">Cymbomonas tetramitiformis</name>
    <dbReference type="NCBI Taxonomy" id="36881"/>
    <lineage>
        <taxon>Eukaryota</taxon>
        <taxon>Viridiplantae</taxon>
        <taxon>Chlorophyta</taxon>
        <taxon>Pyramimonadophyceae</taxon>
        <taxon>Pyramimonadales</taxon>
        <taxon>Pyramimonadaceae</taxon>
        <taxon>Cymbomonas</taxon>
    </lineage>
</organism>
<dbReference type="GO" id="GO:0070979">
    <property type="term" value="P:protein K11-linked ubiquitination"/>
    <property type="evidence" value="ECO:0007669"/>
    <property type="project" value="TreeGrafter"/>
</dbReference>
<evidence type="ECO:0000256" key="3">
    <source>
        <dbReference type="ARBA" id="ARBA00023306"/>
    </source>
</evidence>
<sequence length="140" mass="14767">MRRGAPEGTWGSGSGSANADAAELVEHYTNVFMKLKRQVAAGSPQAPPVDRPTLETCLDVAVLALSIIMAGTGNLNTLRLLRRLRRRLDSTPGGLTYGNHMAISMALGGASAFFSSCAPLAAHTPCIPVRSLSWSPHIPD</sequence>
<proteinExistence type="predicted"/>
<dbReference type="PANTHER" id="PTHR12827">
    <property type="entry name" value="MEIOTIC CHECKPOINT REGULATOR TSG24 FAMILY MEMBER"/>
    <property type="match status" value="1"/>
</dbReference>
<evidence type="ECO:0000313" key="4">
    <source>
        <dbReference type="EMBL" id="KAK3270685.1"/>
    </source>
</evidence>
<name>A0AAE0G332_9CHLO</name>
<dbReference type="AlphaFoldDB" id="A0AAE0G332"/>
<keyword evidence="5" id="KW-1185">Reference proteome</keyword>
<dbReference type="InterPro" id="IPR024990">
    <property type="entry name" value="Apc1"/>
</dbReference>
<dbReference type="GO" id="GO:0007091">
    <property type="term" value="P:metaphase/anaphase transition of mitotic cell cycle"/>
    <property type="evidence" value="ECO:0007669"/>
    <property type="project" value="TreeGrafter"/>
</dbReference>
<protein>
    <submittedName>
        <fullName evidence="4">Uncharacterized protein</fullName>
    </submittedName>
</protein>
<dbReference type="PANTHER" id="PTHR12827:SF3">
    <property type="entry name" value="ANAPHASE-PROMOTING COMPLEX SUBUNIT 1"/>
    <property type="match status" value="1"/>
</dbReference>
<evidence type="ECO:0000256" key="1">
    <source>
        <dbReference type="ARBA" id="ARBA00022618"/>
    </source>
</evidence>
<keyword evidence="3" id="KW-0131">Cell cycle</keyword>
<evidence type="ECO:0000256" key="2">
    <source>
        <dbReference type="ARBA" id="ARBA00022776"/>
    </source>
</evidence>
<dbReference type="GO" id="GO:0051301">
    <property type="term" value="P:cell division"/>
    <property type="evidence" value="ECO:0007669"/>
    <property type="project" value="UniProtKB-KW"/>
</dbReference>
<dbReference type="EMBL" id="LGRX02010252">
    <property type="protein sequence ID" value="KAK3270685.1"/>
    <property type="molecule type" value="Genomic_DNA"/>
</dbReference>
<dbReference type="GO" id="GO:0031145">
    <property type="term" value="P:anaphase-promoting complex-dependent catabolic process"/>
    <property type="evidence" value="ECO:0007669"/>
    <property type="project" value="TreeGrafter"/>
</dbReference>
<keyword evidence="2" id="KW-0498">Mitosis</keyword>